<feature type="region of interest" description="Disordered" evidence="22">
    <location>
        <begin position="275"/>
        <end position="303"/>
    </location>
</feature>
<dbReference type="GO" id="GO:0005737">
    <property type="term" value="C:cytoplasm"/>
    <property type="evidence" value="ECO:0007669"/>
    <property type="project" value="TreeGrafter"/>
</dbReference>
<dbReference type="Pfam" id="PF00659">
    <property type="entry name" value="POLO_box"/>
    <property type="match status" value="2"/>
</dbReference>
<keyword evidence="23" id="KW-0472">Membrane</keyword>
<dbReference type="InterPro" id="IPR008271">
    <property type="entry name" value="Ser/Thr_kinase_AS"/>
</dbReference>
<dbReference type="GO" id="GO:0005813">
    <property type="term" value="C:centrosome"/>
    <property type="evidence" value="ECO:0007669"/>
    <property type="project" value="UniProtKB-SubCell"/>
</dbReference>
<dbReference type="AlphaFoldDB" id="A0AA39LTJ5"/>
<dbReference type="InterPro" id="IPR000719">
    <property type="entry name" value="Prot_kinase_dom"/>
</dbReference>
<keyword evidence="23" id="KW-1133">Transmembrane helix</keyword>
<evidence type="ECO:0000256" key="13">
    <source>
        <dbReference type="ARBA" id="ARBA00023125"/>
    </source>
</evidence>
<feature type="transmembrane region" description="Helical" evidence="23">
    <location>
        <begin position="641"/>
        <end position="663"/>
    </location>
</feature>
<keyword evidence="3 21" id="KW-0723">Serine/threonine-protein kinase</keyword>
<dbReference type="Gene3D" id="1.20.1070.10">
    <property type="entry name" value="Rhodopsin 7-helix transmembrane proteins"/>
    <property type="match status" value="1"/>
</dbReference>
<dbReference type="GO" id="GO:0000922">
    <property type="term" value="C:spindle pole"/>
    <property type="evidence" value="ECO:0007669"/>
    <property type="project" value="TreeGrafter"/>
</dbReference>
<dbReference type="EC" id="2.7.11.21" evidence="21"/>
<evidence type="ECO:0000256" key="20">
    <source>
        <dbReference type="PROSITE-ProRule" id="PRU10141"/>
    </source>
</evidence>
<evidence type="ECO:0000256" key="21">
    <source>
        <dbReference type="RuleBase" id="RU361162"/>
    </source>
</evidence>
<evidence type="ECO:0000313" key="28">
    <source>
        <dbReference type="Proteomes" id="UP001175271"/>
    </source>
</evidence>
<keyword evidence="11 20" id="KW-0067">ATP-binding</keyword>
<keyword evidence="2" id="KW-0963">Cytoplasm</keyword>
<keyword evidence="10" id="KW-0862">Zinc</keyword>
<dbReference type="SMART" id="SM00399">
    <property type="entry name" value="ZnF_C4"/>
    <property type="match status" value="1"/>
</dbReference>
<dbReference type="GO" id="GO:0005634">
    <property type="term" value="C:nucleus"/>
    <property type="evidence" value="ECO:0007669"/>
    <property type="project" value="TreeGrafter"/>
</dbReference>
<dbReference type="GO" id="GO:0003700">
    <property type="term" value="F:DNA-binding transcription factor activity"/>
    <property type="evidence" value="ECO:0007669"/>
    <property type="project" value="InterPro"/>
</dbReference>
<dbReference type="InterPro" id="IPR033701">
    <property type="entry name" value="POLO_box_1"/>
</dbReference>
<evidence type="ECO:0000256" key="9">
    <source>
        <dbReference type="ARBA" id="ARBA00022777"/>
    </source>
</evidence>
<evidence type="ECO:0000256" key="16">
    <source>
        <dbReference type="ARBA" id="ARBA00023212"/>
    </source>
</evidence>
<evidence type="ECO:0000256" key="7">
    <source>
        <dbReference type="ARBA" id="ARBA00022741"/>
    </source>
</evidence>
<dbReference type="InterPro" id="IPR036947">
    <property type="entry name" value="POLO_box_dom_sf"/>
</dbReference>
<dbReference type="Pfam" id="PF00069">
    <property type="entry name" value="Pkinase"/>
    <property type="match status" value="1"/>
</dbReference>
<evidence type="ECO:0000256" key="10">
    <source>
        <dbReference type="ARBA" id="ARBA00022833"/>
    </source>
</evidence>
<evidence type="ECO:0000256" key="19">
    <source>
        <dbReference type="ARBA" id="ARBA00048347"/>
    </source>
</evidence>
<keyword evidence="8" id="KW-0863">Zinc-finger</keyword>
<dbReference type="PANTHER" id="PTHR24345">
    <property type="entry name" value="SERINE/THREONINE-PROTEIN KINASE PLK"/>
    <property type="match status" value="1"/>
</dbReference>
<sequence length="988" mass="113107">MSSRTQPQAEMPSKIVDNQSSTIYDVGRFLGKGGFARCYELIDQRSRQHVAGKIVAKKALEKKSQRDKMVQEIDIHKKLNHEHVVKMYGYFEDSLNVYIILEVCDNRSLMELHKRRKCISEEETRYFMGQIVDGVSYLHDLKIIHRDLKLGNLFLNKDMKVKIGDFGLATRVEFDGERKKTLCGTPNYIAPEMLNKKGHSYEETYDRIKKNLYTVPPKVSRHSHNLIDNLLHANPQKRPNIHQIRRYDFFSMGFYPTALPTSCLTTAPKFDFVKKSSRPPLQPAQPGSFASHMEHPTTHSTHINRPLRPVQEIPEKMVVDDDQNANPAQKPDSNDYYLSDLLKMLTDVTSKYREGRNPSLDDLLDPAAMPVFWIAKWVDYSDKYGLGYQLSDDSVGVLFNDKTKLMMNAAGEQLQYADQNDKEQFYVAQHFPEQLKKKVTLLKYFRSYMQENLLKAGQQASKAGAELERLPVVRDWKRTRSAIGLHLTNGTLQVNFFEDHEKFILCPLMSAVTCITKDGSVFTITTSKMAEHGFSHELCRRLKYIKGLVEKLISGEPEQTQQRRPLLLSDLVTHLVQLYMAVPLTLYGVNIYGETWVHYGPAFFDTISYAGTLLFTFLISVNLFTMFLLKSANRLLFSSRPNIYITILCTWLYLTIFISLMTLGGCKKNFKANGFYFRFYCPTKNSADWANALQGFWSYQSYVLPCVMFVIYVILVLYIQFGFNYALIGCRLVRVTVVQRTSNTSKTRRRTEIRLLIQSVLICGLLELQTLAFTFFPRIGLTGEPALYVNILQNSISIVNATAHSLVFLFCNAEVRSCSAQLRSSVISFCNDILINQIIAIALPHGVAPFFVCHDLIIYHKRHVFNLQTVPVGISSQQMEQHGMESSQTTEKDDVCRICSKEVRILYIYGTTACRACAAFFARSVKDGKKYECKKNYMACSDDSVNGKTVSKEYVELMTIHDLTVGNNMYIKTVNEEKSVATKKQMEN</sequence>
<keyword evidence="5" id="KW-0479">Metal-binding</keyword>
<evidence type="ECO:0000256" key="1">
    <source>
        <dbReference type="ARBA" id="ARBA00004300"/>
    </source>
</evidence>
<keyword evidence="23" id="KW-0812">Transmembrane</keyword>
<dbReference type="InterPro" id="IPR001628">
    <property type="entry name" value="Znf_hrmn_rcpt"/>
</dbReference>
<keyword evidence="16" id="KW-0206">Cytoskeleton</keyword>
<dbReference type="EMBL" id="JAUCMV010000003">
    <property type="protein sequence ID" value="KAK0409621.1"/>
    <property type="molecule type" value="Genomic_DNA"/>
</dbReference>
<keyword evidence="28" id="KW-1185">Reference proteome</keyword>
<evidence type="ECO:0000256" key="6">
    <source>
        <dbReference type="ARBA" id="ARBA00022737"/>
    </source>
</evidence>
<feature type="transmembrane region" description="Helical" evidence="23">
    <location>
        <begin position="702"/>
        <end position="727"/>
    </location>
</feature>
<dbReference type="SUPFAM" id="SSF56112">
    <property type="entry name" value="Protein kinase-like (PK-like)"/>
    <property type="match status" value="1"/>
</dbReference>
<organism evidence="27 28">
    <name type="scientific">Steinernema hermaphroditum</name>
    <dbReference type="NCBI Taxonomy" id="289476"/>
    <lineage>
        <taxon>Eukaryota</taxon>
        <taxon>Metazoa</taxon>
        <taxon>Ecdysozoa</taxon>
        <taxon>Nematoda</taxon>
        <taxon>Chromadorea</taxon>
        <taxon>Rhabditida</taxon>
        <taxon>Tylenchina</taxon>
        <taxon>Panagrolaimomorpha</taxon>
        <taxon>Strongyloidoidea</taxon>
        <taxon>Steinernematidae</taxon>
        <taxon>Steinernema</taxon>
    </lineage>
</organism>
<comment type="similarity">
    <text evidence="21">Belongs to the protein kinase superfamily. Ser/Thr protein kinase family. CDC5/Polo subfamily.</text>
</comment>
<dbReference type="Gene3D" id="3.30.1120.30">
    <property type="entry name" value="POLO box domain"/>
    <property type="match status" value="2"/>
</dbReference>
<dbReference type="GO" id="GO:0005524">
    <property type="term" value="F:ATP binding"/>
    <property type="evidence" value="ECO:0007669"/>
    <property type="project" value="UniProtKB-UniRule"/>
</dbReference>
<keyword evidence="14" id="KW-0804">Transcription</keyword>
<feature type="domain" description="POLO box" evidence="25">
    <location>
        <begin position="472"/>
        <end position="554"/>
    </location>
</feature>
<dbReference type="Pfam" id="PF00105">
    <property type="entry name" value="zf-C4"/>
    <property type="match status" value="1"/>
</dbReference>
<keyword evidence="6" id="KW-0677">Repeat</keyword>
<keyword evidence="9 21" id="KW-0418">Kinase</keyword>
<dbReference type="Proteomes" id="UP001175271">
    <property type="component" value="Unassembled WGS sequence"/>
</dbReference>
<evidence type="ECO:0000256" key="11">
    <source>
        <dbReference type="ARBA" id="ARBA00022840"/>
    </source>
</evidence>
<dbReference type="PROSITE" id="PS50011">
    <property type="entry name" value="PROTEIN_KINASE_DOM"/>
    <property type="match status" value="1"/>
</dbReference>
<dbReference type="Gene3D" id="1.10.510.10">
    <property type="entry name" value="Transferase(Phosphotransferase) domain 1"/>
    <property type="match status" value="2"/>
</dbReference>
<evidence type="ECO:0000256" key="8">
    <source>
        <dbReference type="ARBA" id="ARBA00022771"/>
    </source>
</evidence>
<dbReference type="GO" id="GO:0007052">
    <property type="term" value="P:mitotic spindle organization"/>
    <property type="evidence" value="ECO:0007669"/>
    <property type="project" value="TreeGrafter"/>
</dbReference>
<name>A0AA39LTJ5_9BILA</name>
<dbReference type="InterPro" id="IPR033695">
    <property type="entry name" value="POLO_box_2"/>
</dbReference>
<feature type="transmembrane region" description="Helical" evidence="23">
    <location>
        <begin position="566"/>
        <end position="587"/>
    </location>
</feature>
<accession>A0AA39LTJ5</accession>
<evidence type="ECO:0000256" key="18">
    <source>
        <dbReference type="ARBA" id="ARBA00047802"/>
    </source>
</evidence>
<dbReference type="PROSITE" id="PS51030">
    <property type="entry name" value="NUCLEAR_REC_DBD_2"/>
    <property type="match status" value="1"/>
</dbReference>
<comment type="subcellular location">
    <subcellularLocation>
        <location evidence="1">Cytoplasm</location>
        <location evidence="1">Cytoskeleton</location>
        <location evidence="1">Microtubule organizing center</location>
        <location evidence="1">Centrosome</location>
    </subcellularLocation>
</comment>
<dbReference type="SUPFAM" id="SSF57716">
    <property type="entry name" value="Glucocorticoid receptor-like (DNA-binding domain)"/>
    <property type="match status" value="1"/>
</dbReference>
<evidence type="ECO:0000256" key="23">
    <source>
        <dbReference type="SAM" id="Phobius"/>
    </source>
</evidence>
<dbReference type="Gene3D" id="3.30.50.10">
    <property type="entry name" value="Erythroid Transcription Factor GATA-1, subunit A"/>
    <property type="match status" value="1"/>
</dbReference>
<dbReference type="InterPro" id="IPR011009">
    <property type="entry name" value="Kinase-like_dom_sf"/>
</dbReference>
<dbReference type="PROSITE" id="PS50078">
    <property type="entry name" value="POLO_BOX"/>
    <property type="match status" value="2"/>
</dbReference>
<comment type="catalytic activity">
    <reaction evidence="18 21">
        <text>L-threonyl-[protein] + ATP = O-phospho-L-threonyl-[protein] + ADP + H(+)</text>
        <dbReference type="Rhea" id="RHEA:46608"/>
        <dbReference type="Rhea" id="RHEA-COMP:11060"/>
        <dbReference type="Rhea" id="RHEA-COMP:11605"/>
        <dbReference type="ChEBI" id="CHEBI:15378"/>
        <dbReference type="ChEBI" id="CHEBI:30013"/>
        <dbReference type="ChEBI" id="CHEBI:30616"/>
        <dbReference type="ChEBI" id="CHEBI:61977"/>
        <dbReference type="ChEBI" id="CHEBI:456216"/>
        <dbReference type="EC" id="2.7.11.21"/>
    </reaction>
</comment>
<evidence type="ECO:0000256" key="14">
    <source>
        <dbReference type="ARBA" id="ARBA00023163"/>
    </source>
</evidence>
<gene>
    <name evidence="27" type="ORF">QR680_004656</name>
</gene>
<evidence type="ECO:0000259" key="26">
    <source>
        <dbReference type="PROSITE" id="PS51030"/>
    </source>
</evidence>
<comment type="catalytic activity">
    <reaction evidence="19">
        <text>L-seryl-[protein] + ATP = O-phospho-L-seryl-[protein] + ADP + H(+)</text>
        <dbReference type="Rhea" id="RHEA:17989"/>
        <dbReference type="Rhea" id="RHEA-COMP:9863"/>
        <dbReference type="Rhea" id="RHEA-COMP:11604"/>
        <dbReference type="ChEBI" id="CHEBI:15378"/>
        <dbReference type="ChEBI" id="CHEBI:29999"/>
        <dbReference type="ChEBI" id="CHEBI:30616"/>
        <dbReference type="ChEBI" id="CHEBI:83421"/>
        <dbReference type="ChEBI" id="CHEBI:456216"/>
        <dbReference type="EC" id="2.7.11.21"/>
    </reaction>
</comment>
<feature type="domain" description="POLO box" evidence="25">
    <location>
        <begin position="373"/>
        <end position="451"/>
    </location>
</feature>
<keyword evidence="7 20" id="KW-0547">Nucleotide-binding</keyword>
<dbReference type="GO" id="GO:0043565">
    <property type="term" value="F:sequence-specific DNA binding"/>
    <property type="evidence" value="ECO:0007669"/>
    <property type="project" value="InterPro"/>
</dbReference>
<dbReference type="InterPro" id="IPR013088">
    <property type="entry name" value="Znf_NHR/GATA"/>
</dbReference>
<evidence type="ECO:0000256" key="2">
    <source>
        <dbReference type="ARBA" id="ARBA00022490"/>
    </source>
</evidence>
<dbReference type="SMART" id="SM00220">
    <property type="entry name" value="S_TKc"/>
    <property type="match status" value="1"/>
</dbReference>
<evidence type="ECO:0000256" key="12">
    <source>
        <dbReference type="ARBA" id="ARBA00023015"/>
    </source>
</evidence>
<dbReference type="GO" id="GO:0008270">
    <property type="term" value="F:zinc ion binding"/>
    <property type="evidence" value="ECO:0007669"/>
    <property type="project" value="UniProtKB-KW"/>
</dbReference>
<feature type="transmembrane region" description="Helical" evidence="23">
    <location>
        <begin position="607"/>
        <end position="629"/>
    </location>
</feature>
<evidence type="ECO:0000256" key="22">
    <source>
        <dbReference type="SAM" id="MobiDB-lite"/>
    </source>
</evidence>
<dbReference type="GO" id="GO:0000776">
    <property type="term" value="C:kinetochore"/>
    <property type="evidence" value="ECO:0007669"/>
    <property type="project" value="TreeGrafter"/>
</dbReference>
<proteinExistence type="inferred from homology"/>
<feature type="domain" description="Protein kinase" evidence="24">
    <location>
        <begin position="24"/>
        <end position="250"/>
    </location>
</feature>
<comment type="caution">
    <text evidence="27">The sequence shown here is derived from an EMBL/GenBank/DDBJ whole genome shotgun (WGS) entry which is preliminary data.</text>
</comment>
<protein>
    <recommendedName>
        <fullName evidence="21">Serine/threonine-protein kinase PLK</fullName>
        <ecNumber evidence="21">2.7.11.21</ecNumber>
    </recommendedName>
    <alternativeName>
        <fullName evidence="21">Polo-like kinase</fullName>
    </alternativeName>
</protein>
<dbReference type="GO" id="GO:0004674">
    <property type="term" value="F:protein serine/threonine kinase activity"/>
    <property type="evidence" value="ECO:0007669"/>
    <property type="project" value="UniProtKB-KW"/>
</dbReference>
<evidence type="ECO:0000256" key="3">
    <source>
        <dbReference type="ARBA" id="ARBA00022527"/>
    </source>
</evidence>
<dbReference type="InterPro" id="IPR017441">
    <property type="entry name" value="Protein_kinase_ATP_BS"/>
</dbReference>
<evidence type="ECO:0000256" key="5">
    <source>
        <dbReference type="ARBA" id="ARBA00022723"/>
    </source>
</evidence>
<reference evidence="27" key="1">
    <citation type="submission" date="2023-06" db="EMBL/GenBank/DDBJ databases">
        <title>Genomic analysis of the entomopathogenic nematode Steinernema hermaphroditum.</title>
        <authorList>
            <person name="Schwarz E.M."/>
            <person name="Heppert J.K."/>
            <person name="Baniya A."/>
            <person name="Schwartz H.T."/>
            <person name="Tan C.-H."/>
            <person name="Antoshechkin I."/>
            <person name="Sternberg P.W."/>
            <person name="Goodrich-Blair H."/>
            <person name="Dillman A.R."/>
        </authorList>
    </citation>
    <scope>NUCLEOTIDE SEQUENCE</scope>
    <source>
        <strain evidence="27">PS9179</strain>
        <tissue evidence="27">Whole animal</tissue>
    </source>
</reference>
<keyword evidence="4 21" id="KW-0808">Transferase</keyword>
<keyword evidence="13" id="KW-0238">DNA-binding</keyword>
<dbReference type="PROSITE" id="PS00107">
    <property type="entry name" value="PROTEIN_KINASE_ATP"/>
    <property type="match status" value="1"/>
</dbReference>
<dbReference type="PANTHER" id="PTHR24345:SF93">
    <property type="entry name" value="SERINE_THREONINE-PROTEIN KINASE PLK1"/>
    <property type="match status" value="1"/>
</dbReference>
<dbReference type="CDD" id="cd13117">
    <property type="entry name" value="POLO_box_2"/>
    <property type="match status" value="1"/>
</dbReference>
<feature type="domain" description="Nuclear receptor" evidence="26">
    <location>
        <begin position="893"/>
        <end position="940"/>
    </location>
</feature>
<dbReference type="InterPro" id="IPR000959">
    <property type="entry name" value="POLO_box_dom"/>
</dbReference>
<evidence type="ECO:0000259" key="25">
    <source>
        <dbReference type="PROSITE" id="PS50078"/>
    </source>
</evidence>
<dbReference type="PROSITE" id="PS00108">
    <property type="entry name" value="PROTEIN_KINASE_ST"/>
    <property type="match status" value="1"/>
</dbReference>
<dbReference type="FunFam" id="3.30.200.20:FF:000091">
    <property type="entry name" value="Serine/threonine-protein kinase PLK"/>
    <property type="match status" value="1"/>
</dbReference>
<dbReference type="FunFam" id="3.30.1120.30:FF:000001">
    <property type="entry name" value="Serine/threonine-protein kinase PLK"/>
    <property type="match status" value="1"/>
</dbReference>
<evidence type="ECO:0000259" key="24">
    <source>
        <dbReference type="PROSITE" id="PS50011"/>
    </source>
</evidence>
<dbReference type="CDD" id="cd13118">
    <property type="entry name" value="POLO_box_1"/>
    <property type="match status" value="1"/>
</dbReference>
<dbReference type="Gene3D" id="3.30.200.20">
    <property type="entry name" value="Phosphorylase Kinase, domain 1"/>
    <property type="match status" value="1"/>
</dbReference>
<evidence type="ECO:0000256" key="15">
    <source>
        <dbReference type="ARBA" id="ARBA00023170"/>
    </source>
</evidence>
<evidence type="ECO:0000256" key="17">
    <source>
        <dbReference type="ARBA" id="ARBA00023242"/>
    </source>
</evidence>
<keyword evidence="15" id="KW-0675">Receptor</keyword>
<keyword evidence="17" id="KW-0539">Nucleus</keyword>
<dbReference type="SUPFAM" id="SSF82615">
    <property type="entry name" value="Polo-box domain"/>
    <property type="match status" value="2"/>
</dbReference>
<feature type="binding site" evidence="20">
    <location>
        <position position="58"/>
    </location>
    <ligand>
        <name>ATP</name>
        <dbReference type="ChEBI" id="CHEBI:30616"/>
    </ligand>
</feature>
<evidence type="ECO:0000256" key="4">
    <source>
        <dbReference type="ARBA" id="ARBA00022679"/>
    </source>
</evidence>
<dbReference type="InterPro" id="IPR006874">
    <property type="entry name" value="DUF621"/>
</dbReference>
<keyword evidence="12" id="KW-0805">Transcription regulation</keyword>
<dbReference type="Pfam" id="PF04789">
    <property type="entry name" value="DUF621"/>
    <property type="match status" value="1"/>
</dbReference>
<evidence type="ECO:0000313" key="27">
    <source>
        <dbReference type="EMBL" id="KAK0409621.1"/>
    </source>
</evidence>